<proteinExistence type="predicted"/>
<organism evidence="2 3">
    <name type="scientific">Paenibacillus agilis</name>
    <dbReference type="NCBI Taxonomy" id="3020863"/>
    <lineage>
        <taxon>Bacteria</taxon>
        <taxon>Bacillati</taxon>
        <taxon>Bacillota</taxon>
        <taxon>Bacilli</taxon>
        <taxon>Bacillales</taxon>
        <taxon>Paenibacillaceae</taxon>
        <taxon>Paenibacillus</taxon>
    </lineage>
</organism>
<evidence type="ECO:0008006" key="4">
    <source>
        <dbReference type="Google" id="ProtNLM"/>
    </source>
</evidence>
<feature type="transmembrane region" description="Helical" evidence="1">
    <location>
        <begin position="32"/>
        <end position="52"/>
    </location>
</feature>
<comment type="caution">
    <text evidence="2">The sequence shown here is derived from an EMBL/GenBank/DDBJ whole genome shotgun (WGS) entry which is preliminary data.</text>
</comment>
<evidence type="ECO:0000313" key="2">
    <source>
        <dbReference type="EMBL" id="TVX88417.1"/>
    </source>
</evidence>
<keyword evidence="1" id="KW-0812">Transmembrane</keyword>
<reference evidence="2 3" key="1">
    <citation type="submission" date="2019-07" db="EMBL/GenBank/DDBJ databases">
        <authorList>
            <person name="Kim J."/>
        </authorList>
    </citation>
    <scope>NUCLEOTIDE SEQUENCE [LARGE SCALE GENOMIC DNA]</scope>
    <source>
        <strain evidence="2 3">N4</strain>
    </source>
</reference>
<accession>A0A559ILC0</accession>
<keyword evidence="1" id="KW-1133">Transmembrane helix</keyword>
<evidence type="ECO:0000256" key="1">
    <source>
        <dbReference type="SAM" id="Phobius"/>
    </source>
</evidence>
<feature type="transmembrane region" description="Helical" evidence="1">
    <location>
        <begin position="6"/>
        <end position="25"/>
    </location>
</feature>
<dbReference type="EMBL" id="VNJK01000003">
    <property type="protein sequence ID" value="TVX88417.1"/>
    <property type="molecule type" value="Genomic_DNA"/>
</dbReference>
<dbReference type="OrthoDB" id="2925556at2"/>
<dbReference type="Proteomes" id="UP000318102">
    <property type="component" value="Unassembled WGS sequence"/>
</dbReference>
<sequence length="253" mass="29886">MLVRDSNIKVLLIALLIAVAAVLFGDSTEQRLICGTIGLIVIIVLWRVQVMLRPQAVSRQLLELIKQEQQVIVNGVFRDWEVAIENWNKDKPLTYAMLREIATLMHNDTIRLQQLHMLDSFILRKDMDLELEPLLLRHFEPLLANYIGEVAKLKRDLIRDRTFRYVLRHEHSILRLESGLAIMTAVVGAALRTKHYIASYSPLVRRYAFNLPKDRFLRLYRMLAEYPDEEWEGLPDEVYRIYQEKYRWDADFH</sequence>
<keyword evidence="3" id="KW-1185">Reference proteome</keyword>
<protein>
    <recommendedName>
        <fullName evidence="4">DUF4760 domain-containing protein</fullName>
    </recommendedName>
</protein>
<name>A0A559ILC0_9BACL</name>
<keyword evidence="1" id="KW-0472">Membrane</keyword>
<gene>
    <name evidence="2" type="ORF">FPZ44_19735</name>
</gene>
<evidence type="ECO:0000313" key="3">
    <source>
        <dbReference type="Proteomes" id="UP000318102"/>
    </source>
</evidence>
<dbReference type="AlphaFoldDB" id="A0A559ILC0"/>